<protein>
    <recommendedName>
        <fullName evidence="5">Tetratricopeptide repeat protein</fullName>
    </recommendedName>
</protein>
<sequence>MRKKIIYTIILISVLLSCQSVPRGVDPTWSEEMFFKQAQEAVDNNKTATALFYYEVFLIRYPESHARVIAAEYERAILHKKMGAEDLAIQGLKKVLDQYETSSYVILFPPRYRVLAEKVLAELEGKPMEEVDPDKYPARKVPEGNDSRPAR</sequence>
<dbReference type="Gene3D" id="1.25.40.10">
    <property type="entry name" value="Tetratricopeptide repeat domain"/>
    <property type="match status" value="1"/>
</dbReference>
<reference evidence="3 4" key="1">
    <citation type="submission" date="2019-02" db="EMBL/GenBank/DDBJ databases">
        <title>Complete Genome Sequence and Methylome Analysis of free living Spirochaetas.</title>
        <authorList>
            <person name="Fomenkov A."/>
            <person name="Dubinina G."/>
            <person name="Leshcheva N."/>
            <person name="Mikheeva N."/>
            <person name="Grabovich M."/>
            <person name="Vincze T."/>
            <person name="Roberts R.J."/>
        </authorList>
    </citation>
    <scope>NUCLEOTIDE SEQUENCE [LARGE SCALE GENOMIC DNA]</scope>
    <source>
        <strain evidence="3 4">K2</strain>
    </source>
</reference>
<keyword evidence="2" id="KW-0732">Signal</keyword>
<feature type="chain" id="PRO_5022876571" description="Tetratricopeptide repeat protein" evidence="2">
    <location>
        <begin position="24"/>
        <end position="151"/>
    </location>
</feature>
<proteinExistence type="predicted"/>
<dbReference type="RefSeq" id="WP_149487569.1">
    <property type="nucleotide sequence ID" value="NZ_CP036150.1"/>
</dbReference>
<evidence type="ECO:0000256" key="1">
    <source>
        <dbReference type="SAM" id="MobiDB-lite"/>
    </source>
</evidence>
<dbReference type="InterPro" id="IPR011990">
    <property type="entry name" value="TPR-like_helical_dom_sf"/>
</dbReference>
<evidence type="ECO:0000313" key="4">
    <source>
        <dbReference type="Proteomes" id="UP000324209"/>
    </source>
</evidence>
<dbReference type="AlphaFoldDB" id="A0A5C1QN18"/>
<name>A0A5C1QN18_9SPIO</name>
<dbReference type="EMBL" id="CP036150">
    <property type="protein sequence ID" value="QEN09495.1"/>
    <property type="molecule type" value="Genomic_DNA"/>
</dbReference>
<dbReference type="PROSITE" id="PS51257">
    <property type="entry name" value="PROKAR_LIPOPROTEIN"/>
    <property type="match status" value="1"/>
</dbReference>
<feature type="signal peptide" evidence="2">
    <location>
        <begin position="1"/>
        <end position="23"/>
    </location>
</feature>
<keyword evidence="4" id="KW-1185">Reference proteome</keyword>
<organism evidence="3 4">
    <name type="scientific">Oceanispirochaeta crateris</name>
    <dbReference type="NCBI Taxonomy" id="2518645"/>
    <lineage>
        <taxon>Bacteria</taxon>
        <taxon>Pseudomonadati</taxon>
        <taxon>Spirochaetota</taxon>
        <taxon>Spirochaetia</taxon>
        <taxon>Spirochaetales</taxon>
        <taxon>Spirochaetaceae</taxon>
        <taxon>Oceanispirochaeta</taxon>
    </lineage>
</organism>
<evidence type="ECO:0008006" key="5">
    <source>
        <dbReference type="Google" id="ProtNLM"/>
    </source>
</evidence>
<evidence type="ECO:0000256" key="2">
    <source>
        <dbReference type="SAM" id="SignalP"/>
    </source>
</evidence>
<dbReference type="OrthoDB" id="369771at2"/>
<dbReference type="KEGG" id="ock:EXM22_16455"/>
<feature type="region of interest" description="Disordered" evidence="1">
    <location>
        <begin position="129"/>
        <end position="151"/>
    </location>
</feature>
<gene>
    <name evidence="3" type="ORF">EXM22_16455</name>
</gene>
<accession>A0A5C1QN18</accession>
<evidence type="ECO:0000313" key="3">
    <source>
        <dbReference type="EMBL" id="QEN09495.1"/>
    </source>
</evidence>
<dbReference type="Proteomes" id="UP000324209">
    <property type="component" value="Chromosome"/>
</dbReference>